<organism evidence="2 3">
    <name type="scientific">Hibiscus sabdariffa</name>
    <name type="common">roselle</name>
    <dbReference type="NCBI Taxonomy" id="183260"/>
    <lineage>
        <taxon>Eukaryota</taxon>
        <taxon>Viridiplantae</taxon>
        <taxon>Streptophyta</taxon>
        <taxon>Embryophyta</taxon>
        <taxon>Tracheophyta</taxon>
        <taxon>Spermatophyta</taxon>
        <taxon>Magnoliopsida</taxon>
        <taxon>eudicotyledons</taxon>
        <taxon>Gunneridae</taxon>
        <taxon>Pentapetalae</taxon>
        <taxon>rosids</taxon>
        <taxon>malvids</taxon>
        <taxon>Malvales</taxon>
        <taxon>Malvaceae</taxon>
        <taxon>Malvoideae</taxon>
        <taxon>Hibiscus</taxon>
    </lineage>
</organism>
<evidence type="ECO:0000256" key="1">
    <source>
        <dbReference type="SAM" id="MobiDB-lite"/>
    </source>
</evidence>
<keyword evidence="3" id="KW-1185">Reference proteome</keyword>
<gene>
    <name evidence="2" type="ORF">V6N12_034471</name>
</gene>
<evidence type="ECO:0008006" key="4">
    <source>
        <dbReference type="Google" id="ProtNLM"/>
    </source>
</evidence>
<evidence type="ECO:0000313" key="3">
    <source>
        <dbReference type="Proteomes" id="UP001472677"/>
    </source>
</evidence>
<name>A0ABR2DIC5_9ROSI</name>
<feature type="region of interest" description="Disordered" evidence="1">
    <location>
        <begin position="197"/>
        <end position="226"/>
    </location>
</feature>
<feature type="region of interest" description="Disordered" evidence="1">
    <location>
        <begin position="1"/>
        <end position="22"/>
    </location>
</feature>
<proteinExistence type="predicted"/>
<accession>A0ABR2DIC5</accession>
<feature type="compositionally biased region" description="Basic and acidic residues" evidence="1">
    <location>
        <begin position="9"/>
        <end position="22"/>
    </location>
</feature>
<evidence type="ECO:0000313" key="2">
    <source>
        <dbReference type="EMBL" id="KAK8538763.1"/>
    </source>
</evidence>
<dbReference type="Proteomes" id="UP001472677">
    <property type="component" value="Unassembled WGS sequence"/>
</dbReference>
<sequence length="249" mass="28362">MTDGSYHSNEARESHASLMDDTRDEFVPTTNEFDIPMGPEDFYGTREDDPIVVGQWLRDTLKILWLFHFTPECNLECIISLLQGDAYDRWETVEMDLHPEKPSWDQFLSESQGRYIGQTCMDDLRSSSHNWSRETDQYPPEVFSELVQQAKFVERVLSMRSNSIGVSSIQSKKASDTASPSQTTSKKIHDFKGFWRASSPQSQRSGYGLRRPRAYRRPLTSSSLASSRGSTYHFIKVRLGASGVSPAQT</sequence>
<comment type="caution">
    <text evidence="2">The sequence shown here is derived from an EMBL/GenBank/DDBJ whole genome shotgun (WGS) entry which is preliminary data.</text>
</comment>
<protein>
    <recommendedName>
        <fullName evidence="4">Retrotransposon gag domain-containing protein</fullName>
    </recommendedName>
</protein>
<reference evidence="2 3" key="1">
    <citation type="journal article" date="2024" name="G3 (Bethesda)">
        <title>Genome assembly of Hibiscus sabdariffa L. provides insights into metabolisms of medicinal natural products.</title>
        <authorList>
            <person name="Kim T."/>
        </authorList>
    </citation>
    <scope>NUCLEOTIDE SEQUENCE [LARGE SCALE GENOMIC DNA]</scope>
    <source>
        <strain evidence="2">TK-2024</strain>
        <tissue evidence="2">Old leaves</tissue>
    </source>
</reference>
<dbReference type="EMBL" id="JBBPBM010000027">
    <property type="protein sequence ID" value="KAK8538763.1"/>
    <property type="molecule type" value="Genomic_DNA"/>
</dbReference>